<dbReference type="EC" id="1.3.5.2" evidence="5"/>
<dbReference type="InterPro" id="IPR005719">
    <property type="entry name" value="Dihydroorotate_DH_2"/>
</dbReference>
<dbReference type="OrthoDB" id="14784at2759"/>
<evidence type="ECO:0000256" key="12">
    <source>
        <dbReference type="SAM" id="MobiDB-lite"/>
    </source>
</evidence>
<feature type="transmembrane region" description="Helical" evidence="13">
    <location>
        <begin position="158"/>
        <end position="175"/>
    </location>
</feature>
<protein>
    <recommendedName>
        <fullName evidence="6">Dihydroorotate dehydrogenase (quinone), mitochondrial</fullName>
        <ecNumber evidence="5">1.3.5.2</ecNumber>
    </recommendedName>
</protein>
<keyword evidence="13" id="KW-0812">Transmembrane</keyword>
<keyword evidence="13" id="KW-1133">Transmembrane helix</keyword>
<dbReference type="Gene3D" id="3.20.20.70">
    <property type="entry name" value="Aldolase class I"/>
    <property type="match status" value="1"/>
</dbReference>
<dbReference type="Pfam" id="PF01180">
    <property type="entry name" value="DHO_dh"/>
    <property type="match status" value="1"/>
</dbReference>
<feature type="domain" description="Dihydroorotate dehydrogenase catalytic" evidence="14">
    <location>
        <begin position="231"/>
        <end position="562"/>
    </location>
</feature>
<accession>A0A086JF08</accession>
<comment type="pathway">
    <text evidence="3">Pyrimidine metabolism; UMP biosynthesis via de novo pathway; orotate from (S)-dihydroorotate (quinone route): step 1/1.</text>
</comment>
<evidence type="ECO:0000256" key="8">
    <source>
        <dbReference type="ARBA" id="ARBA00022643"/>
    </source>
</evidence>
<evidence type="ECO:0000256" key="2">
    <source>
        <dbReference type="ARBA" id="ARBA00004370"/>
    </source>
</evidence>
<dbReference type="NCBIfam" id="NF003652">
    <property type="entry name" value="PRK05286.2-5"/>
    <property type="match status" value="1"/>
</dbReference>
<dbReference type="UniPathway" id="UPA00070">
    <property type="reaction ID" value="UER00946"/>
</dbReference>
<keyword evidence="7" id="KW-0285">Flavoprotein</keyword>
<evidence type="ECO:0000256" key="10">
    <source>
        <dbReference type="ARBA" id="ARBA00023136"/>
    </source>
</evidence>
<evidence type="ECO:0000259" key="14">
    <source>
        <dbReference type="Pfam" id="PF01180"/>
    </source>
</evidence>
<comment type="subcellular location">
    <subcellularLocation>
        <location evidence="2">Membrane</location>
    </subcellularLocation>
</comment>
<dbReference type="GO" id="GO:0006207">
    <property type="term" value="P:'de novo' pyrimidine nucleobase biosynthetic process"/>
    <property type="evidence" value="ECO:0007669"/>
    <property type="project" value="InterPro"/>
</dbReference>
<dbReference type="Proteomes" id="UP000028837">
    <property type="component" value="Unassembled WGS sequence"/>
</dbReference>
<comment type="catalytic activity">
    <reaction evidence="11">
        <text>(S)-dihydroorotate + a quinone = orotate + a quinol</text>
        <dbReference type="Rhea" id="RHEA:30187"/>
        <dbReference type="ChEBI" id="CHEBI:24646"/>
        <dbReference type="ChEBI" id="CHEBI:30839"/>
        <dbReference type="ChEBI" id="CHEBI:30864"/>
        <dbReference type="ChEBI" id="CHEBI:132124"/>
        <dbReference type="EC" id="1.3.5.2"/>
    </reaction>
</comment>
<dbReference type="InterPro" id="IPR001295">
    <property type="entry name" value="Dihydroorotate_DH_CS"/>
</dbReference>
<comment type="cofactor">
    <cofactor evidence="1">
        <name>FMN</name>
        <dbReference type="ChEBI" id="CHEBI:58210"/>
    </cofactor>
</comment>
<keyword evidence="9 15" id="KW-0560">Oxidoreductase</keyword>
<feature type="compositionally biased region" description="Low complexity" evidence="12">
    <location>
        <begin position="118"/>
        <end position="132"/>
    </location>
</feature>
<evidence type="ECO:0000256" key="5">
    <source>
        <dbReference type="ARBA" id="ARBA00012791"/>
    </source>
</evidence>
<keyword evidence="8" id="KW-0288">FMN</keyword>
<dbReference type="EMBL" id="AHZU02001596">
    <property type="protein sequence ID" value="KFG30726.1"/>
    <property type="molecule type" value="Genomic_DNA"/>
</dbReference>
<dbReference type="AlphaFoldDB" id="A0A086JF08"/>
<dbReference type="GO" id="GO:0106430">
    <property type="term" value="F:dihydroorotate dehydrogenase (quinone) activity"/>
    <property type="evidence" value="ECO:0007669"/>
    <property type="project" value="UniProtKB-EC"/>
</dbReference>
<evidence type="ECO:0000313" key="15">
    <source>
        <dbReference type="EMBL" id="KFG30726.1"/>
    </source>
</evidence>
<reference evidence="15 16" key="1">
    <citation type="submission" date="2014-02" db="EMBL/GenBank/DDBJ databases">
        <authorList>
            <person name="Sibley D."/>
            <person name="Venepally P."/>
            <person name="Karamycheva S."/>
            <person name="Hadjithomas M."/>
            <person name="Khan A."/>
            <person name="Brunk B."/>
            <person name="Roos D."/>
            <person name="Caler E."/>
            <person name="Lorenzi H."/>
        </authorList>
    </citation>
    <scope>NUCLEOTIDE SEQUENCE [LARGE SCALE GENOMIC DNA]</scope>
    <source>
        <strain evidence="15 16">GAB2-2007-GAL-DOM2</strain>
    </source>
</reference>
<feature type="region of interest" description="Disordered" evidence="12">
    <location>
        <begin position="398"/>
        <end position="425"/>
    </location>
</feature>
<dbReference type="PANTHER" id="PTHR48109">
    <property type="entry name" value="DIHYDROOROTATE DEHYDROGENASE (QUINONE), MITOCHONDRIAL-RELATED"/>
    <property type="match status" value="1"/>
</dbReference>
<evidence type="ECO:0000256" key="9">
    <source>
        <dbReference type="ARBA" id="ARBA00023002"/>
    </source>
</evidence>
<dbReference type="InterPro" id="IPR005720">
    <property type="entry name" value="Dihydroorotate_DH_cat"/>
</dbReference>
<dbReference type="GO" id="GO:0044205">
    <property type="term" value="P:'de novo' UMP biosynthetic process"/>
    <property type="evidence" value="ECO:0007669"/>
    <property type="project" value="UniProtKB-UniPathway"/>
</dbReference>
<dbReference type="SUPFAM" id="SSF51395">
    <property type="entry name" value="FMN-linked oxidoreductases"/>
    <property type="match status" value="1"/>
</dbReference>
<dbReference type="InterPro" id="IPR050074">
    <property type="entry name" value="DHO_dehydrogenase"/>
</dbReference>
<feature type="region of interest" description="Disordered" evidence="12">
    <location>
        <begin position="114"/>
        <end position="135"/>
    </location>
</feature>
<dbReference type="GO" id="GO:0005743">
    <property type="term" value="C:mitochondrial inner membrane"/>
    <property type="evidence" value="ECO:0007669"/>
    <property type="project" value="TreeGrafter"/>
</dbReference>
<dbReference type="InterPro" id="IPR013785">
    <property type="entry name" value="Aldolase_TIM"/>
</dbReference>
<evidence type="ECO:0000256" key="4">
    <source>
        <dbReference type="ARBA" id="ARBA00005359"/>
    </source>
</evidence>
<evidence type="ECO:0000256" key="1">
    <source>
        <dbReference type="ARBA" id="ARBA00001917"/>
    </source>
</evidence>
<dbReference type="CDD" id="cd04738">
    <property type="entry name" value="DHOD_2_like"/>
    <property type="match status" value="1"/>
</dbReference>
<dbReference type="PANTHER" id="PTHR48109:SF4">
    <property type="entry name" value="DIHYDROOROTATE DEHYDROGENASE (QUINONE), MITOCHONDRIAL"/>
    <property type="match status" value="1"/>
</dbReference>
<sequence length="592" mass="64954">MAPLTMHFQGRFALLRLPISSGRPLCRETRVRRSGTRPVSADNPSHARCVLPKCHSFCPGGGMQESPEARVTLSRGTSRNFGTFLTALGNDVHWKSAFPGALLRTQIRKLSVSLHPRPGSAESSGPSAGLPPKDVDPEEIERIVRERTTRERKANRRLVFLVLLLGTGVYCYSALQDVSSMIYSFYEPVTSVLFRYFSSGPLDPETAHGYTMELAKRGWLPVDYDREESALNVDINGLKFLSPIGLAAGFDKHAEAPAALLRMGFSFLEVGSITPKPQPGNPKPRLFRLYEDRSVINRFGFNSNGADYAQTQLEAFSEARLRDPFTAQGVLGVSLGKNKTSEDAVADLREGVKKLGRFADFLVVNLSSPNTPGLRSLQSASHLAAIIDGVQEELDALDRQAQAASQKQRNERRRHGGNPEETKAFYANQTGRRPLFFVKIAPDLSMEEKESIAKVALEKNLDGFVVSNTTIQRPETLKSPAKSETGGLSGRALKHLSTACVSDMYKLTQGKLAIIATGGVESGRDALDKIEAGASLVELYSSMVYIGPQVARRVKNELYQALNEKGYKDVAAAVGRKHKHVPEKKLQAPKFD</sequence>
<gene>
    <name evidence="15" type="ORF">TGDOM2_210790</name>
</gene>
<dbReference type="PROSITE" id="PS00912">
    <property type="entry name" value="DHODEHASE_2"/>
    <property type="match status" value="1"/>
</dbReference>
<dbReference type="VEuPathDB" id="ToxoDB:TGDOM2_210790"/>
<evidence type="ECO:0000256" key="6">
    <source>
        <dbReference type="ARBA" id="ARBA00017599"/>
    </source>
</evidence>
<dbReference type="SMR" id="A0A086JF08"/>
<evidence type="ECO:0000313" key="16">
    <source>
        <dbReference type="Proteomes" id="UP000028837"/>
    </source>
</evidence>
<dbReference type="PROSITE" id="PS00911">
    <property type="entry name" value="DHODEHASE_1"/>
    <property type="match status" value="1"/>
</dbReference>
<comment type="caution">
    <text evidence="15">The sequence shown here is derived from an EMBL/GenBank/DDBJ whole genome shotgun (WGS) entry which is preliminary data.</text>
</comment>
<keyword evidence="10 13" id="KW-0472">Membrane</keyword>
<name>A0A086JF08_TOXGO</name>
<comment type="similarity">
    <text evidence="4">Belongs to the dihydroorotate dehydrogenase family. Type 2 subfamily.</text>
</comment>
<organism evidence="15 16">
    <name type="scientific">Toxoplasma gondii GAB2-2007-GAL-DOM2</name>
    <dbReference type="NCBI Taxonomy" id="1130820"/>
    <lineage>
        <taxon>Eukaryota</taxon>
        <taxon>Sar</taxon>
        <taxon>Alveolata</taxon>
        <taxon>Apicomplexa</taxon>
        <taxon>Conoidasida</taxon>
        <taxon>Coccidia</taxon>
        <taxon>Eucoccidiorida</taxon>
        <taxon>Eimeriorina</taxon>
        <taxon>Sarcocystidae</taxon>
        <taxon>Toxoplasma</taxon>
    </lineage>
</organism>
<proteinExistence type="inferred from homology"/>
<evidence type="ECO:0000256" key="7">
    <source>
        <dbReference type="ARBA" id="ARBA00022630"/>
    </source>
</evidence>
<evidence type="ECO:0000256" key="3">
    <source>
        <dbReference type="ARBA" id="ARBA00005161"/>
    </source>
</evidence>
<evidence type="ECO:0000256" key="11">
    <source>
        <dbReference type="ARBA" id="ARBA00048639"/>
    </source>
</evidence>
<evidence type="ECO:0000256" key="13">
    <source>
        <dbReference type="SAM" id="Phobius"/>
    </source>
</evidence>